<keyword evidence="4" id="KW-0004">4Fe-4S</keyword>
<evidence type="ECO:0000256" key="4">
    <source>
        <dbReference type="ARBA" id="ARBA00022485"/>
    </source>
</evidence>
<comment type="pathway">
    <text evidence="2">Cofactor biosynthesis; Fe-Mo cofactor biosynthesis.</text>
</comment>
<evidence type="ECO:0000256" key="7">
    <source>
        <dbReference type="ARBA" id="ARBA00023004"/>
    </source>
</evidence>
<evidence type="ECO:0000256" key="6">
    <source>
        <dbReference type="ARBA" id="ARBA00022723"/>
    </source>
</evidence>
<dbReference type="EMBL" id="JANEYT010000021">
    <property type="protein sequence ID" value="MCQ1058584.1"/>
    <property type="molecule type" value="Genomic_DNA"/>
</dbReference>
<accession>A0ABT1N5S4</accession>
<keyword evidence="8" id="KW-0411">Iron-sulfur</keyword>
<comment type="cofactor">
    <cofactor evidence="1">
        <name>[4Fe-4S] cluster</name>
        <dbReference type="ChEBI" id="CHEBI:49883"/>
    </cofactor>
</comment>
<keyword evidence="13" id="KW-1185">Reference proteome</keyword>
<dbReference type="RefSeq" id="WP_255042546.1">
    <property type="nucleotide sequence ID" value="NZ_JANEYT010000021.1"/>
</dbReference>
<feature type="domain" description="Radical SAM core" evidence="11">
    <location>
        <begin position="29"/>
        <end position="275"/>
    </location>
</feature>
<evidence type="ECO:0000256" key="2">
    <source>
        <dbReference type="ARBA" id="ARBA00005155"/>
    </source>
</evidence>
<dbReference type="CDD" id="cd01335">
    <property type="entry name" value="Radical_SAM"/>
    <property type="match status" value="1"/>
</dbReference>
<evidence type="ECO:0000259" key="11">
    <source>
        <dbReference type="PROSITE" id="PS51918"/>
    </source>
</evidence>
<keyword evidence="7" id="KW-0408">Iron</keyword>
<dbReference type="SFLD" id="SFLDF00281">
    <property type="entry name" value="FeMo_cofactor_biosynthesis_pro"/>
    <property type="match status" value="1"/>
</dbReference>
<dbReference type="SUPFAM" id="SSF102114">
    <property type="entry name" value="Radical SAM enzymes"/>
    <property type="match status" value="1"/>
</dbReference>
<evidence type="ECO:0000256" key="9">
    <source>
        <dbReference type="ARBA" id="ARBA00023231"/>
    </source>
</evidence>
<keyword evidence="6" id="KW-0479">Metal-binding</keyword>
<evidence type="ECO:0000256" key="5">
    <source>
        <dbReference type="ARBA" id="ARBA00022691"/>
    </source>
</evidence>
<comment type="similarity">
    <text evidence="3">Belongs to the radical SAM superfamily. NifB family.</text>
</comment>
<dbReference type="SFLD" id="SFLDG01068">
    <property type="entry name" value="FeMo_cofactor_biosynthesis_pro"/>
    <property type="match status" value="1"/>
</dbReference>
<proteinExistence type="inferred from homology"/>
<dbReference type="PANTHER" id="PTHR43787:SF13">
    <property type="entry name" value="FEMO COFACTOR BIOSYNTHESIS PROTEIN NIFB"/>
    <property type="match status" value="1"/>
</dbReference>
<keyword evidence="10" id="KW-0456">Lyase</keyword>
<gene>
    <name evidence="12" type="primary">nifB</name>
    <name evidence="12" type="ORF">NHN17_10975</name>
</gene>
<dbReference type="Gene3D" id="3.20.20.70">
    <property type="entry name" value="Aldolase class I"/>
    <property type="match status" value="1"/>
</dbReference>
<evidence type="ECO:0000256" key="8">
    <source>
        <dbReference type="ARBA" id="ARBA00023014"/>
    </source>
</evidence>
<dbReference type="Proteomes" id="UP001524460">
    <property type="component" value="Unassembled WGS sequence"/>
</dbReference>
<protein>
    <submittedName>
        <fullName evidence="12">Nitrogenase cofactor biosynthesis protein NifB</fullName>
    </submittedName>
</protein>
<dbReference type="PROSITE" id="PS51918">
    <property type="entry name" value="RADICAL_SAM"/>
    <property type="match status" value="1"/>
</dbReference>
<keyword evidence="5" id="KW-0949">S-adenosyl-L-methionine</keyword>
<evidence type="ECO:0000256" key="1">
    <source>
        <dbReference type="ARBA" id="ARBA00001966"/>
    </source>
</evidence>
<dbReference type="Pfam" id="PF02579">
    <property type="entry name" value="Nitro_FeMo-Co"/>
    <property type="match status" value="1"/>
</dbReference>
<reference evidence="12 13" key="1">
    <citation type="submission" date="2022-07" db="EMBL/GenBank/DDBJ databases">
        <title>Photobacterium pectinilyticum sp. nov., a marine bacterium isolated from surface seawater of Qingdao offshore.</title>
        <authorList>
            <person name="Wang X."/>
        </authorList>
    </citation>
    <scope>NUCLEOTIDE SEQUENCE [LARGE SCALE GENOMIC DNA]</scope>
    <source>
        <strain evidence="12 13">ZSDE20</strain>
    </source>
</reference>
<dbReference type="NCBIfam" id="TIGR01290">
    <property type="entry name" value="nifB"/>
    <property type="match status" value="1"/>
</dbReference>
<keyword evidence="9" id="KW-0535">Nitrogen fixation</keyword>
<dbReference type="InterPro" id="IPR005980">
    <property type="entry name" value="Nase_CF_NifB"/>
</dbReference>
<sequence length="416" mass="46084">MQPTASVGHLLNATVKTKIETHPCYSKQAHQYARLHLPVAPACNIQCNYCNRKFDCSNESRPGVVSKLLDVPQAIKRFTSVKSKLANLSVVGIAGPGDALANPDATFQTLKEIKRISPETQLCISTNGLALEEHVDTLKNLGVEHLTITINCIDPEIGAQIYPWVFYHHKRLRGIQASEVLISRQLAGLKAASKAGMLVKINTVLMPGINDEHIETLAKSLKANGALLHNIMPLIAEKEHGTFFGINEHPAPTDNDIQQAQSVSSVHMAQMTHCKQCRADAVGLLDDDQSKLFQQPDRYRIAIAHQGNNVIDTHFGHANRFLIYDIQAHQTLFVEERTTDKYCNGQQHCSDSPPSAIELLTDCNELFCIRIGRGPEKQFSQANVKVNTSYAFQPLEQVLEMTSERIVEEDIQLLGA</sequence>
<dbReference type="PANTHER" id="PTHR43787">
    <property type="entry name" value="FEMO COFACTOR BIOSYNTHESIS PROTEIN NIFB-RELATED"/>
    <property type="match status" value="1"/>
</dbReference>
<dbReference type="SFLD" id="SFLDS00029">
    <property type="entry name" value="Radical_SAM"/>
    <property type="match status" value="1"/>
</dbReference>
<organism evidence="12 13">
    <name type="scientific">Photobacterium pectinilyticum</name>
    <dbReference type="NCBI Taxonomy" id="2906793"/>
    <lineage>
        <taxon>Bacteria</taxon>
        <taxon>Pseudomonadati</taxon>
        <taxon>Pseudomonadota</taxon>
        <taxon>Gammaproteobacteria</taxon>
        <taxon>Vibrionales</taxon>
        <taxon>Vibrionaceae</taxon>
        <taxon>Photobacterium</taxon>
    </lineage>
</organism>
<dbReference type="InterPro" id="IPR007197">
    <property type="entry name" value="rSAM"/>
</dbReference>
<dbReference type="InterPro" id="IPR036105">
    <property type="entry name" value="DiNase_FeMo-co_biosyn_sf"/>
</dbReference>
<evidence type="ECO:0000313" key="13">
    <source>
        <dbReference type="Proteomes" id="UP001524460"/>
    </source>
</evidence>
<evidence type="ECO:0000256" key="10">
    <source>
        <dbReference type="ARBA" id="ARBA00023239"/>
    </source>
</evidence>
<evidence type="ECO:0000256" key="3">
    <source>
        <dbReference type="ARBA" id="ARBA00006804"/>
    </source>
</evidence>
<evidence type="ECO:0000313" key="12">
    <source>
        <dbReference type="EMBL" id="MCQ1058584.1"/>
    </source>
</evidence>
<dbReference type="Gene3D" id="3.30.420.130">
    <property type="entry name" value="Dinitrogenase iron-molybdenum cofactor biosynthesis domain"/>
    <property type="match status" value="1"/>
</dbReference>
<dbReference type="Pfam" id="PF04055">
    <property type="entry name" value="Radical_SAM"/>
    <property type="match status" value="1"/>
</dbReference>
<dbReference type="InterPro" id="IPR000385">
    <property type="entry name" value="MoaA_NifB_PqqE_Fe-S-bd_CS"/>
</dbReference>
<dbReference type="InterPro" id="IPR013785">
    <property type="entry name" value="Aldolase_TIM"/>
</dbReference>
<dbReference type="InterPro" id="IPR003731">
    <property type="entry name" value="Di-Nase_FeMo-co_biosynth"/>
</dbReference>
<dbReference type="SUPFAM" id="SSF53146">
    <property type="entry name" value="Nitrogenase accessory factor-like"/>
    <property type="match status" value="1"/>
</dbReference>
<dbReference type="PROSITE" id="PS01305">
    <property type="entry name" value="MOAA_NIFB_PQQE"/>
    <property type="match status" value="1"/>
</dbReference>
<name>A0ABT1N5S4_9GAMM</name>
<dbReference type="SFLD" id="SFLDG01067">
    <property type="entry name" value="SPASM/twitch_domain_containing"/>
    <property type="match status" value="1"/>
</dbReference>
<dbReference type="InterPro" id="IPR058240">
    <property type="entry name" value="rSAM_sf"/>
</dbReference>
<comment type="caution">
    <text evidence="12">The sequence shown here is derived from an EMBL/GenBank/DDBJ whole genome shotgun (WGS) entry which is preliminary data.</text>
</comment>